<keyword evidence="5" id="KW-0560">Oxidoreductase</keyword>
<dbReference type="InterPro" id="IPR013766">
    <property type="entry name" value="Thioredoxin_domain"/>
</dbReference>
<dbReference type="PANTHER" id="PTHR42801">
    <property type="entry name" value="THIOREDOXIN-DEPENDENT PEROXIDE REDUCTASE"/>
    <property type="match status" value="1"/>
</dbReference>
<keyword evidence="14" id="KW-1185">Reference proteome</keyword>
<dbReference type="Gene3D" id="3.40.30.10">
    <property type="entry name" value="Glutaredoxin"/>
    <property type="match status" value="1"/>
</dbReference>
<dbReference type="Proteomes" id="UP000094472">
    <property type="component" value="Unassembled WGS sequence"/>
</dbReference>
<evidence type="ECO:0000256" key="1">
    <source>
        <dbReference type="ARBA" id="ARBA00003330"/>
    </source>
</evidence>
<evidence type="ECO:0000313" key="14">
    <source>
        <dbReference type="Proteomes" id="UP000094472"/>
    </source>
</evidence>
<dbReference type="PROSITE" id="PS51352">
    <property type="entry name" value="THIOREDOXIN_2"/>
    <property type="match status" value="1"/>
</dbReference>
<evidence type="ECO:0000256" key="2">
    <source>
        <dbReference type="ARBA" id="ARBA00013017"/>
    </source>
</evidence>
<evidence type="ECO:0000256" key="8">
    <source>
        <dbReference type="ARBA" id="ARBA00032824"/>
    </source>
</evidence>
<dbReference type="EMBL" id="LPWF01000016">
    <property type="protein sequence ID" value="ODR99604.1"/>
    <property type="molecule type" value="Genomic_DNA"/>
</dbReference>
<dbReference type="STRING" id="1774969.AUC69_08185"/>
<evidence type="ECO:0000259" key="12">
    <source>
        <dbReference type="PROSITE" id="PS51352"/>
    </source>
</evidence>
<comment type="caution">
    <text evidence="13">The sequence shown here is derived from an EMBL/GenBank/DDBJ whole genome shotgun (WGS) entry which is preliminary data.</text>
</comment>
<dbReference type="GO" id="GO:0045454">
    <property type="term" value="P:cell redox homeostasis"/>
    <property type="evidence" value="ECO:0007669"/>
    <property type="project" value="TreeGrafter"/>
</dbReference>
<dbReference type="InterPro" id="IPR050924">
    <property type="entry name" value="Peroxiredoxin_BCP/PrxQ"/>
</dbReference>
<name>A0A1E3W1C0_9HYPH</name>
<dbReference type="InterPro" id="IPR000866">
    <property type="entry name" value="AhpC/TSA"/>
</dbReference>
<dbReference type="OrthoDB" id="9809746at2"/>
<dbReference type="PANTHER" id="PTHR42801:SF7">
    <property type="entry name" value="SLL1159 PROTEIN"/>
    <property type="match status" value="1"/>
</dbReference>
<evidence type="ECO:0000256" key="6">
    <source>
        <dbReference type="ARBA" id="ARBA00023157"/>
    </source>
</evidence>
<accession>A0A1E3W1C0</accession>
<reference evidence="13 14" key="1">
    <citation type="journal article" date="2016" name="Environ. Microbiol.">
        <title>New Methyloceanibacter diversity from North Sea sediments includes methanotroph containing solely the soluble methane monooxygenase.</title>
        <authorList>
            <person name="Vekeman B."/>
            <person name="Kerckhof F.M."/>
            <person name="Cremers G."/>
            <person name="de Vos P."/>
            <person name="Vandamme P."/>
            <person name="Boon N."/>
            <person name="Op den Camp H.J."/>
            <person name="Heylen K."/>
        </authorList>
    </citation>
    <scope>NUCLEOTIDE SEQUENCE [LARGE SCALE GENOMIC DNA]</scope>
    <source>
        <strain evidence="13 14">R-67175</strain>
    </source>
</reference>
<evidence type="ECO:0000256" key="10">
    <source>
        <dbReference type="ARBA" id="ARBA00042639"/>
    </source>
</evidence>
<feature type="domain" description="Thioredoxin" evidence="12">
    <location>
        <begin position="63"/>
        <end position="235"/>
    </location>
</feature>
<comment type="similarity">
    <text evidence="9">Belongs to the peroxiredoxin family. BCP/PrxQ subfamily.</text>
</comment>
<dbReference type="AlphaFoldDB" id="A0A1E3W1C0"/>
<dbReference type="EC" id="1.11.1.24" evidence="2"/>
<dbReference type="CDD" id="cd02970">
    <property type="entry name" value="PRX_like2"/>
    <property type="match status" value="1"/>
</dbReference>
<keyword evidence="7" id="KW-0676">Redox-active center</keyword>
<dbReference type="Pfam" id="PF00578">
    <property type="entry name" value="AhpC-TSA"/>
    <property type="match status" value="1"/>
</dbReference>
<dbReference type="GO" id="GO:0034599">
    <property type="term" value="P:cellular response to oxidative stress"/>
    <property type="evidence" value="ECO:0007669"/>
    <property type="project" value="TreeGrafter"/>
</dbReference>
<evidence type="ECO:0000256" key="4">
    <source>
        <dbReference type="ARBA" id="ARBA00022862"/>
    </source>
</evidence>
<comment type="catalytic activity">
    <reaction evidence="11">
        <text>a hydroperoxide + [thioredoxin]-dithiol = an alcohol + [thioredoxin]-disulfide + H2O</text>
        <dbReference type="Rhea" id="RHEA:62620"/>
        <dbReference type="Rhea" id="RHEA-COMP:10698"/>
        <dbReference type="Rhea" id="RHEA-COMP:10700"/>
        <dbReference type="ChEBI" id="CHEBI:15377"/>
        <dbReference type="ChEBI" id="CHEBI:29950"/>
        <dbReference type="ChEBI" id="CHEBI:30879"/>
        <dbReference type="ChEBI" id="CHEBI:35924"/>
        <dbReference type="ChEBI" id="CHEBI:50058"/>
        <dbReference type="EC" id="1.11.1.24"/>
    </reaction>
</comment>
<dbReference type="SUPFAM" id="SSF52833">
    <property type="entry name" value="Thioredoxin-like"/>
    <property type="match status" value="1"/>
</dbReference>
<protein>
    <recommendedName>
        <fullName evidence="2">thioredoxin-dependent peroxiredoxin</fullName>
        <ecNumber evidence="2">1.11.1.24</ecNumber>
    </recommendedName>
    <alternativeName>
        <fullName evidence="8">Thioredoxin peroxidase</fullName>
    </alternativeName>
    <alternativeName>
        <fullName evidence="10">Thioredoxin-dependent peroxiredoxin Bcp</fullName>
    </alternativeName>
</protein>
<sequence length="235" mass="25687">MTARPLSELLEAAFIQSRDMDASLADRLQAFADQVRAMGAVFQDSVDALVARLRDFEVGEHAPKPGEPMPSFVLPDENGHLVSLEDLLERGPVAVTFHRGHWCPYCRINTRALAEAQDQIAAAGGQIAAIMPDRQHYTARLQAESDASFPILTDFENGYAMSLGLAFWVGTEMQALMTQAGWDVAPSQGSDTWLLPIPATFVVGTDGIVTARFVDPDYRKRMAIEDLVAALRDAP</sequence>
<evidence type="ECO:0000256" key="7">
    <source>
        <dbReference type="ARBA" id="ARBA00023284"/>
    </source>
</evidence>
<comment type="function">
    <text evidence="1">Thiol-specific peroxidase that catalyzes the reduction of hydrogen peroxide and organic hydroperoxides to water and alcohols, respectively. Plays a role in cell protection against oxidative stress by detoxifying peroxides and as sensor of hydrogen peroxide-mediated signaling events.</text>
</comment>
<evidence type="ECO:0000313" key="13">
    <source>
        <dbReference type="EMBL" id="ODR99604.1"/>
    </source>
</evidence>
<dbReference type="GO" id="GO:0005737">
    <property type="term" value="C:cytoplasm"/>
    <property type="evidence" value="ECO:0007669"/>
    <property type="project" value="TreeGrafter"/>
</dbReference>
<keyword evidence="6" id="KW-1015">Disulfide bond</keyword>
<dbReference type="GO" id="GO:0008379">
    <property type="term" value="F:thioredoxin peroxidase activity"/>
    <property type="evidence" value="ECO:0007669"/>
    <property type="project" value="TreeGrafter"/>
</dbReference>
<evidence type="ECO:0000256" key="5">
    <source>
        <dbReference type="ARBA" id="ARBA00023002"/>
    </source>
</evidence>
<keyword evidence="4" id="KW-0049">Antioxidant</keyword>
<dbReference type="InterPro" id="IPR036249">
    <property type="entry name" value="Thioredoxin-like_sf"/>
</dbReference>
<evidence type="ECO:0000256" key="3">
    <source>
        <dbReference type="ARBA" id="ARBA00022559"/>
    </source>
</evidence>
<keyword evidence="3" id="KW-0575">Peroxidase</keyword>
<organism evidence="13 14">
    <name type="scientific">Methyloceanibacter superfactus</name>
    <dbReference type="NCBI Taxonomy" id="1774969"/>
    <lineage>
        <taxon>Bacteria</taxon>
        <taxon>Pseudomonadati</taxon>
        <taxon>Pseudomonadota</taxon>
        <taxon>Alphaproteobacteria</taxon>
        <taxon>Hyphomicrobiales</taxon>
        <taxon>Hyphomicrobiaceae</taxon>
        <taxon>Methyloceanibacter</taxon>
    </lineage>
</organism>
<evidence type="ECO:0000256" key="9">
    <source>
        <dbReference type="ARBA" id="ARBA00038489"/>
    </source>
</evidence>
<evidence type="ECO:0000256" key="11">
    <source>
        <dbReference type="ARBA" id="ARBA00049091"/>
    </source>
</evidence>
<dbReference type="RefSeq" id="WP_069441151.1">
    <property type="nucleotide sequence ID" value="NZ_LPWF01000016.1"/>
</dbReference>
<proteinExistence type="inferred from homology"/>
<gene>
    <name evidence="13" type="ORF">AUC69_08185</name>
</gene>